<dbReference type="Proteomes" id="UP000324800">
    <property type="component" value="Unassembled WGS sequence"/>
</dbReference>
<evidence type="ECO:0000313" key="1">
    <source>
        <dbReference type="EMBL" id="KAA6363483.1"/>
    </source>
</evidence>
<name>A0A5J4TZR1_9EUKA</name>
<reference evidence="1 2" key="1">
    <citation type="submission" date="2019-03" db="EMBL/GenBank/DDBJ databases">
        <title>Single cell metagenomics reveals metabolic interactions within the superorganism composed of flagellate Streblomastix strix and complex community of Bacteroidetes bacteria on its surface.</title>
        <authorList>
            <person name="Treitli S.C."/>
            <person name="Kolisko M."/>
            <person name="Husnik F."/>
            <person name="Keeling P."/>
            <person name="Hampl V."/>
        </authorList>
    </citation>
    <scope>NUCLEOTIDE SEQUENCE [LARGE SCALE GENOMIC DNA]</scope>
    <source>
        <strain evidence="1">ST1C</strain>
    </source>
</reference>
<evidence type="ECO:0000313" key="2">
    <source>
        <dbReference type="Proteomes" id="UP000324800"/>
    </source>
</evidence>
<proteinExistence type="predicted"/>
<dbReference type="EMBL" id="SNRW01022857">
    <property type="protein sequence ID" value="KAA6363483.1"/>
    <property type="molecule type" value="Genomic_DNA"/>
</dbReference>
<organism evidence="1 2">
    <name type="scientific">Streblomastix strix</name>
    <dbReference type="NCBI Taxonomy" id="222440"/>
    <lineage>
        <taxon>Eukaryota</taxon>
        <taxon>Metamonada</taxon>
        <taxon>Preaxostyla</taxon>
        <taxon>Oxymonadida</taxon>
        <taxon>Streblomastigidae</taxon>
        <taxon>Streblomastix</taxon>
    </lineage>
</organism>
<sequence length="277" mass="31222">MKIWAACILVDAAQIKSSRLSEVVQSQSQKVTFKSQGKPSIEAFIPSKMVSIKRKREESQFAESSTSNSLQAQFQQQGQLYSKFNSLADQKIMQDLVATPEGVLKMQASKIDMLNFNLEPAARQKLLDEISWSGANIIFPMPEVGPLLNEEGQGYARRALESSVAVTQAMAILKNDAARNDTEHLVGKMLKVFEASLVSVSDSQTERESRLEGVYQGPQTEDVLSQRTKERYKKTAKQINIGKRRFENTFGRYSSQSRVRKRQGKRNFQFKPRGGFN</sequence>
<dbReference type="AlphaFoldDB" id="A0A5J4TZR1"/>
<accession>A0A5J4TZR1</accession>
<gene>
    <name evidence="1" type="ORF">EZS28_040991</name>
</gene>
<protein>
    <submittedName>
        <fullName evidence="1">Uncharacterized protein</fullName>
    </submittedName>
</protein>
<comment type="caution">
    <text evidence="1">The sequence shown here is derived from an EMBL/GenBank/DDBJ whole genome shotgun (WGS) entry which is preliminary data.</text>
</comment>